<evidence type="ECO:0000256" key="3">
    <source>
        <dbReference type="ARBA" id="ARBA00012206"/>
    </source>
</evidence>
<name>A0A223AU52_9FIRM</name>
<sequence length="189" mass="20357">MEVDIEVSARHVHLCKSDIEKLFGIGYELTPKKQIIVGYVAEERLTLVGPKGTLRNVAILGPARPETQVELAATDARNLGIEVPLRLSGDLVNTPGIKIATENGTTTEIDHGCIVAKRHIHLSKEDAEQLQVATGDEISLKIDTGCGRALTFEEVIVRVGNTMTVVHLDTDEGNAACTGKSCKGICFSR</sequence>
<dbReference type="OrthoDB" id="9784365at2"/>
<evidence type="ECO:0000256" key="6">
    <source>
        <dbReference type="ARBA" id="ARBA00022723"/>
    </source>
</evidence>
<dbReference type="PANTHER" id="PTHR39453:SF1">
    <property type="entry name" value="PHOSPHATE PROPANOYLTRANSFERASE"/>
    <property type="match status" value="1"/>
</dbReference>
<evidence type="ECO:0000256" key="7">
    <source>
        <dbReference type="ARBA" id="ARBA00022833"/>
    </source>
</evidence>
<dbReference type="Proteomes" id="UP000214689">
    <property type="component" value="Chromosome"/>
</dbReference>
<evidence type="ECO:0000256" key="8">
    <source>
        <dbReference type="ARBA" id="ARBA00023315"/>
    </source>
</evidence>
<protein>
    <recommendedName>
        <fullName evidence="4">Phosphate propanoyltransferase</fullName>
        <ecNumber evidence="3">2.3.1.222</ecNumber>
    </recommendedName>
    <alternativeName>
        <fullName evidence="10">Phosphate acyltransferase PduL</fullName>
    </alternativeName>
    <alternativeName>
        <fullName evidence="9">Phosphotransacylase PduL</fullName>
    </alternativeName>
    <alternativeName>
        <fullName evidence="11">Propanediol utilization protein PduL</fullName>
    </alternativeName>
</protein>
<evidence type="ECO:0000256" key="11">
    <source>
        <dbReference type="ARBA" id="ARBA00033077"/>
    </source>
</evidence>
<comment type="cofactor">
    <cofactor evidence="1">
        <name>Zn(2+)</name>
        <dbReference type="ChEBI" id="CHEBI:29105"/>
    </cofactor>
</comment>
<dbReference type="EMBL" id="CP016199">
    <property type="protein sequence ID" value="ASS38508.1"/>
    <property type="molecule type" value="Genomic_DNA"/>
</dbReference>
<keyword evidence="8" id="KW-0012">Acyltransferase</keyword>
<dbReference type="AlphaFoldDB" id="A0A223AU52"/>
<evidence type="ECO:0000256" key="1">
    <source>
        <dbReference type="ARBA" id="ARBA00001947"/>
    </source>
</evidence>
<organism evidence="13 14">
    <name type="scientific">Mogibacterium pumilum</name>
    <dbReference type="NCBI Taxonomy" id="86332"/>
    <lineage>
        <taxon>Bacteria</taxon>
        <taxon>Bacillati</taxon>
        <taxon>Bacillota</taxon>
        <taxon>Clostridia</taxon>
        <taxon>Peptostreptococcales</taxon>
        <taxon>Anaerovoracaceae</taxon>
        <taxon>Mogibacterium</taxon>
    </lineage>
</organism>
<accession>A0A223AU52</accession>
<evidence type="ECO:0000256" key="2">
    <source>
        <dbReference type="ARBA" id="ARBA00007342"/>
    </source>
</evidence>
<evidence type="ECO:0000256" key="5">
    <source>
        <dbReference type="ARBA" id="ARBA00022679"/>
    </source>
</evidence>
<evidence type="ECO:0000256" key="9">
    <source>
        <dbReference type="ARBA" id="ARBA00030044"/>
    </source>
</evidence>
<evidence type="ECO:0000313" key="13">
    <source>
        <dbReference type="EMBL" id="ASS38508.1"/>
    </source>
</evidence>
<dbReference type="EC" id="2.3.1.222" evidence="3"/>
<evidence type="ECO:0000256" key="10">
    <source>
        <dbReference type="ARBA" id="ARBA00030939"/>
    </source>
</evidence>
<proteinExistence type="inferred from homology"/>
<keyword evidence="14" id="KW-1185">Reference proteome</keyword>
<comment type="similarity">
    <text evidence="2">Belongs to the PduL family.</text>
</comment>
<keyword evidence="5" id="KW-0808">Transferase</keyword>
<keyword evidence="6" id="KW-0479">Metal-binding</keyword>
<dbReference type="PANTHER" id="PTHR39453">
    <property type="entry name" value="PHOSPHATE PROPANOYLTRANSFERASE"/>
    <property type="match status" value="1"/>
</dbReference>
<dbReference type="InterPro" id="IPR008300">
    <property type="entry name" value="PTAC"/>
</dbReference>
<keyword evidence="7" id="KW-0862">Zinc</keyword>
<dbReference type="GO" id="GO:0046872">
    <property type="term" value="F:metal ion binding"/>
    <property type="evidence" value="ECO:0007669"/>
    <property type="project" value="UniProtKB-KW"/>
</dbReference>
<evidence type="ECO:0000256" key="4">
    <source>
        <dbReference type="ARBA" id="ARBA00020837"/>
    </source>
</evidence>
<reference evidence="14" key="1">
    <citation type="submission" date="2016-05" db="EMBL/GenBank/DDBJ databases">
        <authorList>
            <person name="Holder M.E."/>
            <person name="Ajami N.J."/>
            <person name="Petrosino J.F."/>
        </authorList>
    </citation>
    <scope>NUCLEOTIDE SEQUENCE [LARGE SCALE GENOMIC DNA]</scope>
    <source>
        <strain evidence="14">ATCC 700696</strain>
    </source>
</reference>
<evidence type="ECO:0000313" key="14">
    <source>
        <dbReference type="Proteomes" id="UP000214689"/>
    </source>
</evidence>
<comment type="catalytic activity">
    <reaction evidence="12">
        <text>propanoyl-CoA + phosphate = propanoyl phosphate + CoA</text>
        <dbReference type="Rhea" id="RHEA:28046"/>
        <dbReference type="ChEBI" id="CHEBI:43474"/>
        <dbReference type="ChEBI" id="CHEBI:57287"/>
        <dbReference type="ChEBI" id="CHEBI:57392"/>
        <dbReference type="ChEBI" id="CHEBI:58933"/>
        <dbReference type="EC" id="2.3.1.222"/>
    </reaction>
</comment>
<dbReference type="Pfam" id="PF06130">
    <property type="entry name" value="PTAC"/>
    <property type="match status" value="1"/>
</dbReference>
<dbReference type="GO" id="GO:0016747">
    <property type="term" value="F:acyltransferase activity, transferring groups other than amino-acyl groups"/>
    <property type="evidence" value="ECO:0007669"/>
    <property type="project" value="InterPro"/>
</dbReference>
<gene>
    <name evidence="13" type="ORF">AXF17_03300</name>
</gene>
<evidence type="ECO:0000256" key="12">
    <source>
        <dbReference type="ARBA" id="ARBA00047589"/>
    </source>
</evidence>